<name>A0A2A4T3T7_9DELT</name>
<dbReference type="NCBIfam" id="NF033859">
    <property type="entry name" value="SMEK_N"/>
    <property type="match status" value="1"/>
</dbReference>
<evidence type="ECO:0000259" key="1">
    <source>
        <dbReference type="Pfam" id="PF00931"/>
    </source>
</evidence>
<dbReference type="AlphaFoldDB" id="A0A2A4T3T7"/>
<gene>
    <name evidence="3" type="ORF">COB67_06925</name>
</gene>
<dbReference type="Proteomes" id="UP000218113">
    <property type="component" value="Unassembled WGS sequence"/>
</dbReference>
<dbReference type="InterPro" id="IPR047740">
    <property type="entry name" value="SMEK_dom"/>
</dbReference>
<accession>A0A2A4T3T7</accession>
<dbReference type="Pfam" id="PF21941">
    <property type="entry name" value="SMEK_N"/>
    <property type="match status" value="1"/>
</dbReference>
<dbReference type="EMBL" id="NVSR01000038">
    <property type="protein sequence ID" value="PCI28243.1"/>
    <property type="molecule type" value="Genomic_DNA"/>
</dbReference>
<feature type="domain" description="SMEK" evidence="2">
    <location>
        <begin position="21"/>
        <end position="143"/>
    </location>
</feature>
<feature type="non-terminal residue" evidence="3">
    <location>
        <position position="327"/>
    </location>
</feature>
<evidence type="ECO:0000313" key="3">
    <source>
        <dbReference type="EMBL" id="PCI28243.1"/>
    </source>
</evidence>
<feature type="domain" description="NB-ARC" evidence="1">
    <location>
        <begin position="202"/>
        <end position="310"/>
    </location>
</feature>
<dbReference type="InterPro" id="IPR002182">
    <property type="entry name" value="NB-ARC"/>
</dbReference>
<dbReference type="Gene3D" id="3.40.50.300">
    <property type="entry name" value="P-loop containing nucleotide triphosphate hydrolases"/>
    <property type="match status" value="1"/>
</dbReference>
<evidence type="ECO:0000313" key="4">
    <source>
        <dbReference type="Proteomes" id="UP000218113"/>
    </source>
</evidence>
<organism evidence="3 4">
    <name type="scientific">SAR324 cluster bacterium</name>
    <dbReference type="NCBI Taxonomy" id="2024889"/>
    <lineage>
        <taxon>Bacteria</taxon>
        <taxon>Deltaproteobacteria</taxon>
        <taxon>SAR324 cluster</taxon>
    </lineage>
</organism>
<dbReference type="GO" id="GO:0043531">
    <property type="term" value="F:ADP binding"/>
    <property type="evidence" value="ECO:0007669"/>
    <property type="project" value="InterPro"/>
</dbReference>
<reference evidence="4" key="1">
    <citation type="submission" date="2017-08" db="EMBL/GenBank/DDBJ databases">
        <title>A dynamic microbial community with high functional redundancy inhabits the cold, oxic subseafloor aquifer.</title>
        <authorList>
            <person name="Tully B.J."/>
            <person name="Wheat C.G."/>
            <person name="Glazer B.T."/>
            <person name="Huber J.A."/>
        </authorList>
    </citation>
    <scope>NUCLEOTIDE SEQUENCE [LARGE SCALE GENOMIC DNA]</scope>
</reference>
<dbReference type="Pfam" id="PF00931">
    <property type="entry name" value="NB-ARC"/>
    <property type="match status" value="1"/>
</dbReference>
<sequence>MYTQQLLDQIRSLLSMYVTELKFGSADLKLGGENFLRDLLALTHGYALKNINESQANAPAIDLVEENGDLAIQVTANSTIKTKVKETVEKFVKYQFHEQYKRLIVFHLVDETVKWDKSIEDSSQLYSLDWKRDVWDFKRIVEHLDSKNDPDQLEKVNQFLKKHVGEIPSTLGKLTPIPRNAGPIIGRSQELQDIHQRFETAKIVLLLKGIGGIGKTVTAREYLSRFGHHYQVMAWINFQRDWEKSLVSELLPYFEFSGEEKEVYKKILLKLQNMAGKKILVLDNFNKPNQQRELQQALHDWHILITSRQEMNFPVIPIDEFSLEEGI</sequence>
<evidence type="ECO:0000259" key="2">
    <source>
        <dbReference type="Pfam" id="PF21941"/>
    </source>
</evidence>
<proteinExistence type="predicted"/>
<comment type="caution">
    <text evidence="3">The sequence shown here is derived from an EMBL/GenBank/DDBJ whole genome shotgun (WGS) entry which is preliminary data.</text>
</comment>
<dbReference type="SUPFAM" id="SSF52540">
    <property type="entry name" value="P-loop containing nucleoside triphosphate hydrolases"/>
    <property type="match status" value="1"/>
</dbReference>
<dbReference type="InterPro" id="IPR027417">
    <property type="entry name" value="P-loop_NTPase"/>
</dbReference>
<protein>
    <submittedName>
        <fullName evidence="3">Uncharacterized protein</fullName>
    </submittedName>
</protein>